<name>A0ABN2R664_9MICO</name>
<comment type="caution">
    <text evidence="2">The sequence shown here is derived from an EMBL/GenBank/DDBJ whole genome shotgun (WGS) entry which is preliminary data.</text>
</comment>
<protein>
    <submittedName>
        <fullName evidence="2">Uncharacterized protein</fullName>
    </submittedName>
</protein>
<reference evidence="2 3" key="1">
    <citation type="journal article" date="2019" name="Int. J. Syst. Evol. Microbiol.">
        <title>The Global Catalogue of Microorganisms (GCM) 10K type strain sequencing project: providing services to taxonomists for standard genome sequencing and annotation.</title>
        <authorList>
            <consortium name="The Broad Institute Genomics Platform"/>
            <consortium name="The Broad Institute Genome Sequencing Center for Infectious Disease"/>
            <person name="Wu L."/>
            <person name="Ma J."/>
        </authorList>
    </citation>
    <scope>NUCLEOTIDE SEQUENCE [LARGE SCALE GENOMIC DNA]</scope>
    <source>
        <strain evidence="2 3">JCM 14901</strain>
    </source>
</reference>
<sequence length="101" mass="10636">MYLSGAPSDISVAGREATSTDPSPSSAPSLPVACVCVLIIGRYAHILYDSQTDRDLLSTSHSAVPGLTPAVEPQLGSSAGDDVLHWMRDFVSPPSIPKPFR</sequence>
<evidence type="ECO:0000313" key="3">
    <source>
        <dbReference type="Proteomes" id="UP001499933"/>
    </source>
</evidence>
<evidence type="ECO:0000256" key="1">
    <source>
        <dbReference type="SAM" id="MobiDB-lite"/>
    </source>
</evidence>
<keyword evidence="3" id="KW-1185">Reference proteome</keyword>
<gene>
    <name evidence="2" type="ORF">GCM10009776_28910</name>
</gene>
<accession>A0ABN2R664</accession>
<dbReference type="EMBL" id="BAAAOG010000006">
    <property type="protein sequence ID" value="GAA1964308.1"/>
    <property type="molecule type" value="Genomic_DNA"/>
</dbReference>
<organism evidence="2 3">
    <name type="scientific">Microbacterium deminutum</name>
    <dbReference type="NCBI Taxonomy" id="344164"/>
    <lineage>
        <taxon>Bacteria</taxon>
        <taxon>Bacillati</taxon>
        <taxon>Actinomycetota</taxon>
        <taxon>Actinomycetes</taxon>
        <taxon>Micrococcales</taxon>
        <taxon>Microbacteriaceae</taxon>
        <taxon>Microbacterium</taxon>
    </lineage>
</organism>
<evidence type="ECO:0000313" key="2">
    <source>
        <dbReference type="EMBL" id="GAA1964308.1"/>
    </source>
</evidence>
<dbReference type="Proteomes" id="UP001499933">
    <property type="component" value="Unassembled WGS sequence"/>
</dbReference>
<feature type="region of interest" description="Disordered" evidence="1">
    <location>
        <begin position="1"/>
        <end position="29"/>
    </location>
</feature>
<proteinExistence type="predicted"/>